<dbReference type="GO" id="GO:0005524">
    <property type="term" value="F:ATP binding"/>
    <property type="evidence" value="ECO:0007669"/>
    <property type="project" value="UniProtKB-KW"/>
</dbReference>
<organism evidence="5 6">
    <name type="scientific">Hydrocarboniclastica marina</name>
    <dbReference type="NCBI Taxonomy" id="2259620"/>
    <lineage>
        <taxon>Bacteria</taxon>
        <taxon>Pseudomonadati</taxon>
        <taxon>Pseudomonadota</taxon>
        <taxon>Gammaproteobacteria</taxon>
        <taxon>Alteromonadales</taxon>
        <taxon>Alteromonadaceae</taxon>
        <taxon>Hydrocarboniclastica</taxon>
    </lineage>
</organism>
<evidence type="ECO:0000256" key="3">
    <source>
        <dbReference type="SAM" id="Coils"/>
    </source>
</evidence>
<keyword evidence="1" id="KW-0547">Nucleotide-binding</keyword>
<keyword evidence="3" id="KW-0175">Coiled coil</keyword>
<dbReference type="PROSITE" id="PS00211">
    <property type="entry name" value="ABC_TRANSPORTER_1"/>
    <property type="match status" value="1"/>
</dbReference>
<evidence type="ECO:0000313" key="6">
    <source>
        <dbReference type="Proteomes" id="UP000298049"/>
    </source>
</evidence>
<dbReference type="Pfam" id="PF13166">
    <property type="entry name" value="AAA_13"/>
    <property type="match status" value="1"/>
</dbReference>
<dbReference type="InterPro" id="IPR027417">
    <property type="entry name" value="P-loop_NTPase"/>
</dbReference>
<feature type="domain" description="Protein CR006 P-loop" evidence="4">
    <location>
        <begin position="416"/>
        <end position="513"/>
    </location>
</feature>
<keyword evidence="6" id="KW-1185">Reference proteome</keyword>
<dbReference type="SUPFAM" id="SSF52540">
    <property type="entry name" value="P-loop containing nucleoside triphosphate hydrolases"/>
    <property type="match status" value="1"/>
</dbReference>
<reference evidence="5 6" key="1">
    <citation type="submission" date="2018-07" db="EMBL/GenBank/DDBJ databases">
        <title>Marsedoiliclastica nanhaica gen. nov. sp. nov., a novel marine hydrocarbonoclastic bacterium isolated from an in-situ enriched hydrocarbon-degrading consortium in deep-sea sediment.</title>
        <authorList>
            <person name="Dong C."/>
            <person name="Ma T."/>
            <person name="Liu R."/>
            <person name="Shao Z."/>
        </authorList>
    </citation>
    <scope>NUCLEOTIDE SEQUENCE [LARGE SCALE GENOMIC DNA]</scope>
    <source>
        <strain evidence="6">soil36-7</strain>
    </source>
</reference>
<dbReference type="EMBL" id="CP031093">
    <property type="protein sequence ID" value="QCF27724.1"/>
    <property type="molecule type" value="Genomic_DNA"/>
</dbReference>
<feature type="coiled-coil region" evidence="3">
    <location>
        <begin position="345"/>
        <end position="372"/>
    </location>
</feature>
<sequence>MNIEIKNCNNIDWASLVLSENTLNIKFAPNGTGKSSIARAITLGTTEGSNLNELIPFKLRKSNPDGITPEVTGIESINTVMCFNEEYVSQFVFKTDELLRNSFDILIRTDAYKKKEQEIESLIQDIKQLFSGNQELETLITTLKEMGNAFKLTKSGLSKSSTGMKGLSSGNKIQHVPSGLESYTPFIQSENSVNWIDWQTKGYEFSELSDSCPFCTSHVAEKKDQIKKVGEEYDKNTIKNLIAIIGVIEKLGDFFSKEAKGKLKAITELKDGIEKEHEAFLASVKSQIDNFTEKLENLRTLSAFQFKDGEKVSEKLPAYKLDLAFFSELNSERMLEAITPINDSIDEVIAQANQLQGKISQQRSEMKRTVERHQIDINNFLSYAGYRYKVEIVGEGEQSQLKLRHADHEEYLSGGSQHLSFGERNAFAIVLFMYECLSRKPDLIILDDPISSFDKNKKYAILEMLFRRKADSCLKSKTVLMLTHDVEPIIDTIKSLAHKFSNQTSASFLRLESGQLVEYVIRKEDMQTFSQICKNALASDKDNVIKLIYMRRHFEISDDKGDAYQVLSNILHKRERAIDTREPIGADSNYPEMVPAKFSNGCNEIAGFLNGFSYPDILNRVTDINALKSLYRASENGYEKLQIFRLLDLDIENSVVQKFINETYHIENEFICQLDPARFDTIPEYVISECDRILQEVQ</sequence>
<proteinExistence type="predicted"/>
<dbReference type="OrthoDB" id="9795565at2"/>
<protein>
    <submittedName>
        <fullName evidence="5">AAA family ATPase</fullName>
    </submittedName>
</protein>
<gene>
    <name evidence="5" type="ORF">soil367_18310</name>
</gene>
<dbReference type="RefSeq" id="WP_136550434.1">
    <property type="nucleotide sequence ID" value="NZ_CP031093.1"/>
</dbReference>
<dbReference type="InterPro" id="IPR017871">
    <property type="entry name" value="ABC_transporter-like_CS"/>
</dbReference>
<evidence type="ECO:0000313" key="5">
    <source>
        <dbReference type="EMBL" id="QCF27724.1"/>
    </source>
</evidence>
<dbReference type="Proteomes" id="UP000298049">
    <property type="component" value="Chromosome"/>
</dbReference>
<dbReference type="Gene3D" id="3.40.50.300">
    <property type="entry name" value="P-loop containing nucleotide triphosphate hydrolases"/>
    <property type="match status" value="2"/>
</dbReference>
<dbReference type="InterPro" id="IPR026866">
    <property type="entry name" value="CR006_AAA"/>
</dbReference>
<evidence type="ECO:0000259" key="4">
    <source>
        <dbReference type="Pfam" id="PF13166"/>
    </source>
</evidence>
<dbReference type="KEGG" id="hmi:soil367_18310"/>
<evidence type="ECO:0000256" key="2">
    <source>
        <dbReference type="ARBA" id="ARBA00022840"/>
    </source>
</evidence>
<name>A0A4P7XM73_9ALTE</name>
<dbReference type="GO" id="GO:0016887">
    <property type="term" value="F:ATP hydrolysis activity"/>
    <property type="evidence" value="ECO:0007669"/>
    <property type="project" value="InterPro"/>
</dbReference>
<keyword evidence="2" id="KW-0067">ATP-binding</keyword>
<dbReference type="AlphaFoldDB" id="A0A4P7XM73"/>
<evidence type="ECO:0000256" key="1">
    <source>
        <dbReference type="ARBA" id="ARBA00022741"/>
    </source>
</evidence>
<accession>A0A4P7XM73</accession>